<reference evidence="2 3" key="1">
    <citation type="submission" date="2014-04" db="EMBL/GenBank/DDBJ databases">
        <authorList>
            <consortium name="DOE Joint Genome Institute"/>
            <person name="Kuo A."/>
            <person name="Zuccaro A."/>
            <person name="Kohler A."/>
            <person name="Nagy L.G."/>
            <person name="Floudas D."/>
            <person name="Copeland A."/>
            <person name="Barry K.W."/>
            <person name="Cichocki N."/>
            <person name="Veneault-Fourrey C."/>
            <person name="LaButti K."/>
            <person name="Lindquist E.A."/>
            <person name="Lipzen A."/>
            <person name="Lundell T."/>
            <person name="Morin E."/>
            <person name="Murat C."/>
            <person name="Sun H."/>
            <person name="Tunlid A."/>
            <person name="Henrissat B."/>
            <person name="Grigoriev I.V."/>
            <person name="Hibbett D.S."/>
            <person name="Martin F."/>
            <person name="Nordberg H.P."/>
            <person name="Cantor M.N."/>
            <person name="Hua S.X."/>
        </authorList>
    </citation>
    <scope>NUCLEOTIDE SEQUENCE [LARGE SCALE GENOMIC DNA]</scope>
    <source>
        <strain evidence="2 3">MAFF 305830</strain>
    </source>
</reference>
<evidence type="ECO:0000313" key="3">
    <source>
        <dbReference type="Proteomes" id="UP000054097"/>
    </source>
</evidence>
<dbReference type="AlphaFoldDB" id="A0A0C3B7T1"/>
<dbReference type="Proteomes" id="UP000054097">
    <property type="component" value="Unassembled WGS sequence"/>
</dbReference>
<dbReference type="EMBL" id="KN824294">
    <property type="protein sequence ID" value="KIM28164.1"/>
    <property type="molecule type" value="Genomic_DNA"/>
</dbReference>
<reference evidence="3" key="2">
    <citation type="submission" date="2015-01" db="EMBL/GenBank/DDBJ databases">
        <title>Evolutionary Origins and Diversification of the Mycorrhizal Mutualists.</title>
        <authorList>
            <consortium name="DOE Joint Genome Institute"/>
            <consortium name="Mycorrhizal Genomics Consortium"/>
            <person name="Kohler A."/>
            <person name="Kuo A."/>
            <person name="Nagy L.G."/>
            <person name="Floudas D."/>
            <person name="Copeland A."/>
            <person name="Barry K.W."/>
            <person name="Cichocki N."/>
            <person name="Veneault-Fourrey C."/>
            <person name="LaButti K."/>
            <person name="Lindquist E.A."/>
            <person name="Lipzen A."/>
            <person name="Lundell T."/>
            <person name="Morin E."/>
            <person name="Murat C."/>
            <person name="Riley R."/>
            <person name="Ohm R."/>
            <person name="Sun H."/>
            <person name="Tunlid A."/>
            <person name="Henrissat B."/>
            <person name="Grigoriev I.V."/>
            <person name="Hibbett D.S."/>
            <person name="Martin F."/>
        </authorList>
    </citation>
    <scope>NUCLEOTIDE SEQUENCE [LARGE SCALE GENOMIC DNA]</scope>
    <source>
        <strain evidence="3">MAFF 305830</strain>
    </source>
</reference>
<dbReference type="HOGENOM" id="CLU_1161749_0_0_1"/>
<organism evidence="2 3">
    <name type="scientific">Serendipita vermifera MAFF 305830</name>
    <dbReference type="NCBI Taxonomy" id="933852"/>
    <lineage>
        <taxon>Eukaryota</taxon>
        <taxon>Fungi</taxon>
        <taxon>Dikarya</taxon>
        <taxon>Basidiomycota</taxon>
        <taxon>Agaricomycotina</taxon>
        <taxon>Agaricomycetes</taxon>
        <taxon>Sebacinales</taxon>
        <taxon>Serendipitaceae</taxon>
        <taxon>Serendipita</taxon>
    </lineage>
</organism>
<name>A0A0C3B7T1_SERVB</name>
<evidence type="ECO:0000256" key="1">
    <source>
        <dbReference type="SAM" id="MobiDB-lite"/>
    </source>
</evidence>
<accession>A0A0C3B7T1</accession>
<feature type="compositionally biased region" description="Polar residues" evidence="1">
    <location>
        <begin position="123"/>
        <end position="136"/>
    </location>
</feature>
<proteinExistence type="predicted"/>
<keyword evidence="3" id="KW-1185">Reference proteome</keyword>
<feature type="region of interest" description="Disordered" evidence="1">
    <location>
        <begin position="1"/>
        <end position="31"/>
    </location>
</feature>
<feature type="region of interest" description="Disordered" evidence="1">
    <location>
        <begin position="112"/>
        <end position="136"/>
    </location>
</feature>
<gene>
    <name evidence="2" type="ORF">M408DRAFT_329544</name>
</gene>
<protein>
    <submittedName>
        <fullName evidence="2">Uncharacterized protein</fullName>
    </submittedName>
</protein>
<sequence length="239" mass="26734">MSQRYKPINFEPTLTLIPEEGDSGSNSTRSNPLVVLLQDKERVVTPKPPEPFEHPSIRPLILVNKLASSELPRSSPVDIRQIVPRSILSRQSPQLNLRLNIEVTEDLLPEIQEDESDEERWNRSPTVSGPSSPASSFMTFSPLTPCTPLSDFPNELLGESSCQNPPRVSIIPPTPPAPVYEEGDDSFEARRDEFYLDGLYRKVARALPSSFVINEMDLQSVDLDEVIRASEELSSYSTT</sequence>
<evidence type="ECO:0000313" key="2">
    <source>
        <dbReference type="EMBL" id="KIM28164.1"/>
    </source>
</evidence>